<dbReference type="AlphaFoldDB" id="A0AAV7ZBT9"/>
<dbReference type="Proteomes" id="UP001146793">
    <property type="component" value="Unassembled WGS sequence"/>
</dbReference>
<gene>
    <name evidence="1" type="ORF">M0812_14567</name>
</gene>
<evidence type="ECO:0000313" key="2">
    <source>
        <dbReference type="Proteomes" id="UP001146793"/>
    </source>
</evidence>
<comment type="caution">
    <text evidence="1">The sequence shown here is derived from an EMBL/GenBank/DDBJ whole genome shotgun (WGS) entry which is preliminary data.</text>
</comment>
<name>A0AAV7ZBT9_9EUKA</name>
<evidence type="ECO:0000313" key="1">
    <source>
        <dbReference type="EMBL" id="KAJ3438559.1"/>
    </source>
</evidence>
<dbReference type="EMBL" id="JANTQA010000032">
    <property type="protein sequence ID" value="KAJ3438559.1"/>
    <property type="molecule type" value="Genomic_DNA"/>
</dbReference>
<organism evidence="1 2">
    <name type="scientific">Anaeramoeba flamelloides</name>
    <dbReference type="NCBI Taxonomy" id="1746091"/>
    <lineage>
        <taxon>Eukaryota</taxon>
        <taxon>Metamonada</taxon>
        <taxon>Anaeramoebidae</taxon>
        <taxon>Anaeramoeba</taxon>
    </lineage>
</organism>
<reference evidence="1" key="1">
    <citation type="submission" date="2022-08" db="EMBL/GenBank/DDBJ databases">
        <title>Novel sulphate-reducing endosymbionts in the free-living metamonad Anaeramoeba.</title>
        <authorList>
            <person name="Jerlstrom-Hultqvist J."/>
            <person name="Cepicka I."/>
            <person name="Gallot-Lavallee L."/>
            <person name="Salas-Leiva D."/>
            <person name="Curtis B.A."/>
            <person name="Zahonova K."/>
            <person name="Pipaliya S."/>
            <person name="Dacks J."/>
            <person name="Roger A.J."/>
        </authorList>
    </citation>
    <scope>NUCLEOTIDE SEQUENCE</scope>
    <source>
        <strain evidence="1">Busselton2</strain>
    </source>
</reference>
<proteinExistence type="predicted"/>
<protein>
    <submittedName>
        <fullName evidence="1">Uncharacterized protein</fullName>
    </submittedName>
</protein>
<accession>A0AAV7ZBT9</accession>
<sequence>MDQSQTKSLLSKTSQTEISRGLVGLNEEEIEIEFQTNTYAIDRNKTVVIIKPNSIHDLQIGTFLKPPPLTKNHNDTEGLFLEDLPKESKYFANVFLIHSLLKKSDEKFYQCYLKL</sequence>